<feature type="repeat" description="ANK" evidence="2">
    <location>
        <begin position="964"/>
        <end position="996"/>
    </location>
</feature>
<evidence type="ECO:0000259" key="6">
    <source>
        <dbReference type="Pfam" id="PF23239"/>
    </source>
</evidence>
<feature type="repeat" description="ANK" evidence="2">
    <location>
        <begin position="1058"/>
        <end position="1090"/>
    </location>
</feature>
<feature type="repeat" description="ANK" evidence="2">
    <location>
        <begin position="1258"/>
        <end position="1290"/>
    </location>
</feature>
<dbReference type="InterPro" id="IPR000845">
    <property type="entry name" value="Nucleoside_phosphorylase_d"/>
</dbReference>
<dbReference type="Gene3D" id="3.40.50.300">
    <property type="entry name" value="P-loop containing nucleotide triphosphate hydrolases"/>
    <property type="match status" value="1"/>
</dbReference>
<dbReference type="SUPFAM" id="SSF52540">
    <property type="entry name" value="P-loop containing nucleoside triphosphate hydrolases"/>
    <property type="match status" value="1"/>
</dbReference>
<evidence type="ECO:0000256" key="2">
    <source>
        <dbReference type="PROSITE-ProRule" id="PRU00023"/>
    </source>
</evidence>
<evidence type="ECO:0000313" key="8">
    <source>
        <dbReference type="EMBL" id="KAJ5556434.1"/>
    </source>
</evidence>
<dbReference type="EMBL" id="JAQIZZ010000001">
    <property type="protein sequence ID" value="KAJ5556434.1"/>
    <property type="molecule type" value="Genomic_DNA"/>
</dbReference>
<feature type="repeat" description="ANK" evidence="2">
    <location>
        <begin position="1030"/>
        <end position="1062"/>
    </location>
</feature>
<reference evidence="8 9" key="1">
    <citation type="journal article" date="2023" name="IMA Fungus">
        <title>Comparative genomic study of the Penicillium genus elucidates a diverse pangenome and 15 lateral gene transfer events.</title>
        <authorList>
            <person name="Petersen C."/>
            <person name="Sorensen T."/>
            <person name="Nielsen M.R."/>
            <person name="Sondergaard T.E."/>
            <person name="Sorensen J.L."/>
            <person name="Fitzpatrick D.A."/>
            <person name="Frisvad J.C."/>
            <person name="Nielsen K.L."/>
        </authorList>
    </citation>
    <scope>NUCLEOTIDE SEQUENCE [LARGE SCALE GENOMIC DNA]</scope>
    <source>
        <strain evidence="8 9">IBT 35679</strain>
    </source>
</reference>
<dbReference type="InterPro" id="IPR027417">
    <property type="entry name" value="P-loop_NTPase"/>
</dbReference>
<dbReference type="InterPro" id="IPR002110">
    <property type="entry name" value="Ankyrin_rpt"/>
</dbReference>
<feature type="repeat" description="ANK" evidence="2">
    <location>
        <begin position="931"/>
        <end position="963"/>
    </location>
</feature>
<evidence type="ECO:0000259" key="7">
    <source>
        <dbReference type="Pfam" id="PF24883"/>
    </source>
</evidence>
<dbReference type="Gene3D" id="1.25.40.20">
    <property type="entry name" value="Ankyrin repeat-containing domain"/>
    <property type="match status" value="4"/>
</dbReference>
<dbReference type="GO" id="GO:0003824">
    <property type="term" value="F:catalytic activity"/>
    <property type="evidence" value="ECO:0007669"/>
    <property type="project" value="InterPro"/>
</dbReference>
<feature type="repeat" description="ANK" evidence="2">
    <location>
        <begin position="1292"/>
        <end position="1324"/>
    </location>
</feature>
<dbReference type="Pfam" id="PF12796">
    <property type="entry name" value="Ank_2"/>
    <property type="match status" value="5"/>
</dbReference>
<sequence>MACPPRESFQIGWICALPIEFAAALEMLDENFGLLDSQEISDSNTYTLGRIGQHYVVIACLPAGQYGNTSATTVANNMLRTFSKSLRVGFMVGVGGGIPSKARDVRLGDVVVSCPEGTIGGVVQYDMGKVVSGGRFNRTGSLNSPPRPVLTALSSLRAAEFRDEPRFLEYLTRATERNARTRKNFGRPNAEQDRLFKPEHDHPATAESCDSCLAVWEETRSERESSDPQSHYGIIASGNSVVKDACTREQLRLETGALCFEMEAAGLMLDYPCIVIRGICDYADSHKNKCWQGYAALVAASYAKELLGYIPVGQVSQESLAVDMCKELKEELQETNKRLDSANKQREQHHREKTSRALTTQQQRCHQIFKISNYAQQKDINPSKAERTCQWALQSDEYIRWLQSRSNDLLWVSADPGCGKSVLAKSLVDDYLTSSSSELVICYFFFKDNEEQNTLARALCAILHQLFSQRSDLLHHAMPSWEKNGESLQQEVDELWRIFITATSTSTELQYNTVCIFDALDECREADQRWLIQKLKDFHSQPVISTRPTCLKFLLTSRPYRVIQHSFQDITDSFPHLHLKGEEENDQIHREIDLVVKIRVEELARLAQLPSYIQQRLEQQLLQMEHRTYLWLYLAMDDIQQTFQNSVRPAEESIRLIPASVNAAYVKILGRVPSGQVDIVKKILQIIVAARRPLTTSEMAMALDTASRPRSRVPELARIDPVHLNKKLRQLCGLFVFVNNSKIYLIHQTARDFLIGKEITETTHSLDPAFPWRLRDPEEQMAHICLRYLSMDGLETKKTTPFCDVQSFLEYSAVYWPDHVRNMSSTESQELQDLLHQVYNTTAPRFSLWFPTFWKVTMPWVTMPSPSAIHLAALNGHQNEVLYLLGKDKRSVNFTDTTGSFPLTWASLKGHYDVVRLMITHGADINARGGDYGSALVAACSEGHYKVVQLLLERGADLNAQGGYYGNALQAACSKGHNEILYMLLEHGANVNADRGLWGNALYESSSRGHTKTVQMLLRYGAEVNIKGGKYGSALQAANFEGHDEIVQILLEHGADVNASDVLQTACSEGHDEIVQMLLEHEANSNAQGGDYGSPLHAACFEGHVKIVQMLLEHRADVNAQGGYYGNPLQATCVEGYHIIVQMLLEHGADVNAQGGYFGNALQATCFEGNDEIVQTLLDHGADANAQGGTFGNALQAACSDGHVEIVQMLLEHGADANSQGGTFNESALQAACSQGNVQIVQMLLEHGADADVQGRTSNRSGLQAACSQGNVQIVQKLLEHGADANAQGGILNESALQAACYKGHVNVVQMLLEHGANHCASSYSLYKRLKRS</sequence>
<feature type="domain" description="DUF7069" evidence="6">
    <location>
        <begin position="588"/>
        <end position="648"/>
    </location>
</feature>
<feature type="domain" description="GPI inositol-deacylase winged helix" evidence="5">
    <location>
        <begin position="679"/>
        <end position="757"/>
    </location>
</feature>
<dbReference type="Gene3D" id="3.40.50.1580">
    <property type="entry name" value="Nucleoside phosphorylase domain"/>
    <property type="match status" value="1"/>
</dbReference>
<dbReference type="PANTHER" id="PTHR46082">
    <property type="entry name" value="ATP/GTP-BINDING PROTEIN-RELATED"/>
    <property type="match status" value="1"/>
</dbReference>
<dbReference type="SUPFAM" id="SSF48403">
    <property type="entry name" value="Ankyrin repeat"/>
    <property type="match status" value="2"/>
</dbReference>
<dbReference type="InterPro" id="IPR036770">
    <property type="entry name" value="Ankyrin_rpt-contain_sf"/>
</dbReference>
<dbReference type="Proteomes" id="UP001220324">
    <property type="component" value="Unassembled WGS sequence"/>
</dbReference>
<dbReference type="Pfam" id="PF00023">
    <property type="entry name" value="Ank"/>
    <property type="match status" value="1"/>
</dbReference>
<evidence type="ECO:0000256" key="3">
    <source>
        <dbReference type="SAM" id="MobiDB-lite"/>
    </source>
</evidence>
<dbReference type="InterPro" id="IPR055497">
    <property type="entry name" value="DUF7069"/>
</dbReference>
<dbReference type="InterPro" id="IPR056884">
    <property type="entry name" value="NPHP3-like_N"/>
</dbReference>
<feature type="repeat" description="ANK" evidence="2">
    <location>
        <begin position="1091"/>
        <end position="1123"/>
    </location>
</feature>
<dbReference type="InterPro" id="IPR054471">
    <property type="entry name" value="GPIID_WHD"/>
</dbReference>
<keyword evidence="1" id="KW-0677">Repeat</keyword>
<dbReference type="SUPFAM" id="SSF53167">
    <property type="entry name" value="Purine and uridine phosphorylases"/>
    <property type="match status" value="1"/>
</dbReference>
<dbReference type="SMART" id="SM00248">
    <property type="entry name" value="ANK"/>
    <property type="match status" value="14"/>
</dbReference>
<evidence type="ECO:0000313" key="9">
    <source>
        <dbReference type="Proteomes" id="UP001220324"/>
    </source>
</evidence>
<evidence type="ECO:0008006" key="10">
    <source>
        <dbReference type="Google" id="ProtNLM"/>
    </source>
</evidence>
<accession>A0AAD6D5M8</accession>
<feature type="repeat" description="ANK" evidence="2">
    <location>
        <begin position="1190"/>
        <end position="1222"/>
    </location>
</feature>
<dbReference type="Pfam" id="PF23239">
    <property type="entry name" value="DUF7069"/>
    <property type="match status" value="1"/>
</dbReference>
<dbReference type="PROSITE" id="PS50297">
    <property type="entry name" value="ANK_REP_REGION"/>
    <property type="match status" value="9"/>
</dbReference>
<feature type="repeat" description="ANK" evidence="2">
    <location>
        <begin position="898"/>
        <end position="930"/>
    </location>
</feature>
<dbReference type="InterPro" id="IPR035994">
    <property type="entry name" value="Nucleoside_phosphorylase_sf"/>
</dbReference>
<dbReference type="PRINTS" id="PR01415">
    <property type="entry name" value="ANKYRIN"/>
</dbReference>
<keyword evidence="9" id="KW-1185">Reference proteome</keyword>
<feature type="compositionally biased region" description="Basic and acidic residues" evidence="3">
    <location>
        <begin position="336"/>
        <end position="350"/>
    </location>
</feature>
<evidence type="ECO:0000256" key="1">
    <source>
        <dbReference type="ARBA" id="ARBA00022737"/>
    </source>
</evidence>
<dbReference type="GO" id="GO:0009116">
    <property type="term" value="P:nucleoside metabolic process"/>
    <property type="evidence" value="ECO:0007669"/>
    <property type="project" value="InterPro"/>
</dbReference>
<feature type="region of interest" description="Disordered" evidence="3">
    <location>
        <begin position="179"/>
        <end position="205"/>
    </location>
</feature>
<dbReference type="Pfam" id="PF24883">
    <property type="entry name" value="NPHP3_N"/>
    <property type="match status" value="1"/>
</dbReference>
<dbReference type="Pfam" id="PF22939">
    <property type="entry name" value="WHD_GPIID"/>
    <property type="match status" value="1"/>
</dbReference>
<proteinExistence type="predicted"/>
<feature type="repeat" description="ANK" evidence="2">
    <location>
        <begin position="1124"/>
        <end position="1156"/>
    </location>
</feature>
<feature type="region of interest" description="Disordered" evidence="3">
    <location>
        <begin position="336"/>
        <end position="356"/>
    </location>
</feature>
<feature type="repeat" description="ANK" evidence="2">
    <location>
        <begin position="1224"/>
        <end position="1256"/>
    </location>
</feature>
<dbReference type="Pfam" id="PF01048">
    <property type="entry name" value="PNP_UDP_1"/>
    <property type="match status" value="1"/>
</dbReference>
<evidence type="ECO:0000259" key="5">
    <source>
        <dbReference type="Pfam" id="PF22939"/>
    </source>
</evidence>
<name>A0AAD6D5M8_9EURO</name>
<feature type="domain" description="Nephrocystin 3-like N-terminal" evidence="7">
    <location>
        <begin position="388"/>
        <end position="558"/>
    </location>
</feature>
<dbReference type="PROSITE" id="PS50088">
    <property type="entry name" value="ANK_REPEAT"/>
    <property type="match status" value="11"/>
</dbReference>
<organism evidence="8 9">
    <name type="scientific">Penicillium frequentans</name>
    <dbReference type="NCBI Taxonomy" id="3151616"/>
    <lineage>
        <taxon>Eukaryota</taxon>
        <taxon>Fungi</taxon>
        <taxon>Dikarya</taxon>
        <taxon>Ascomycota</taxon>
        <taxon>Pezizomycotina</taxon>
        <taxon>Eurotiomycetes</taxon>
        <taxon>Eurotiomycetidae</taxon>
        <taxon>Eurotiales</taxon>
        <taxon>Aspergillaceae</taxon>
        <taxon>Penicillium</taxon>
    </lineage>
</organism>
<gene>
    <name evidence="8" type="ORF">N7494_000349</name>
</gene>
<dbReference type="PANTHER" id="PTHR46082:SF11">
    <property type="entry name" value="AAA+ ATPASE DOMAIN-CONTAINING PROTEIN-RELATED"/>
    <property type="match status" value="1"/>
</dbReference>
<dbReference type="InterPro" id="IPR053137">
    <property type="entry name" value="NLR-like"/>
</dbReference>
<evidence type="ECO:0000259" key="4">
    <source>
        <dbReference type="Pfam" id="PF01048"/>
    </source>
</evidence>
<protein>
    <recommendedName>
        <fullName evidence="10">Nucleoside phosphorylase domain-containing protein</fullName>
    </recommendedName>
</protein>
<feature type="compositionally biased region" description="Basic and acidic residues" evidence="3">
    <location>
        <begin position="190"/>
        <end position="204"/>
    </location>
</feature>
<feature type="domain" description="Nucleoside phosphorylase" evidence="4">
    <location>
        <begin position="11"/>
        <end position="287"/>
    </location>
</feature>
<comment type="caution">
    <text evidence="8">The sequence shown here is derived from an EMBL/GenBank/DDBJ whole genome shotgun (WGS) entry which is preliminary data.</text>
</comment>
<keyword evidence="2" id="KW-0040">ANK repeat</keyword>